<name>A0A7X1TJ81_9BURK</name>
<gene>
    <name evidence="1" type="ORF">GCT13_30870</name>
</gene>
<dbReference type="Proteomes" id="UP000484381">
    <property type="component" value="Unassembled WGS sequence"/>
</dbReference>
<accession>A0A7X1TJ81</accession>
<evidence type="ECO:0000313" key="1">
    <source>
        <dbReference type="EMBL" id="MPW21163.1"/>
    </source>
</evidence>
<keyword evidence="2" id="KW-1185">Reference proteome</keyword>
<evidence type="ECO:0000313" key="2">
    <source>
        <dbReference type="Proteomes" id="UP000484381"/>
    </source>
</evidence>
<organism evidence="1 2">
    <name type="scientific">Paraburkholderia franconis</name>
    <dbReference type="NCBI Taxonomy" id="2654983"/>
    <lineage>
        <taxon>Bacteria</taxon>
        <taxon>Pseudomonadati</taxon>
        <taxon>Pseudomonadota</taxon>
        <taxon>Betaproteobacteria</taxon>
        <taxon>Burkholderiales</taxon>
        <taxon>Burkholderiaceae</taxon>
        <taxon>Paraburkholderia</taxon>
    </lineage>
</organism>
<reference evidence="1 2" key="1">
    <citation type="submission" date="2019-10" db="EMBL/GenBank/DDBJ databases">
        <title>Paraburkholderia sp. isolated from nodules of Mimosa pudica from Brazilian Atlantic Forest soils.</title>
        <authorList>
            <person name="Paulitsch F."/>
            <person name="Hungria M."/>
            <person name="Dall'Agnol R."/>
        </authorList>
    </citation>
    <scope>NUCLEOTIDE SEQUENCE [LARGE SCALE GENOMIC DNA]</scope>
    <source>
        <strain evidence="1 2">CNPSo 3157</strain>
    </source>
</reference>
<dbReference type="EMBL" id="WHNP01000038">
    <property type="protein sequence ID" value="MPW21163.1"/>
    <property type="molecule type" value="Genomic_DNA"/>
</dbReference>
<proteinExistence type="predicted"/>
<dbReference type="AlphaFoldDB" id="A0A7X1TJ81"/>
<sequence>MTKSANGNPGEMKCRGDVRTLKNKKQLAIKSASAFAPMAAPVHRCLKVLGKFDRISFVTKVHINMSFIAALTHAGKLTL</sequence>
<comment type="caution">
    <text evidence="1">The sequence shown here is derived from an EMBL/GenBank/DDBJ whole genome shotgun (WGS) entry which is preliminary data.</text>
</comment>
<protein>
    <submittedName>
        <fullName evidence="1">Uncharacterized protein</fullName>
    </submittedName>
</protein>